<dbReference type="AlphaFoldDB" id="A0A4P6UI69"/>
<name>A0A4P6UI69_9BURK</name>
<protein>
    <submittedName>
        <fullName evidence="1">Uncharacterized protein</fullName>
    </submittedName>
</protein>
<organism evidence="1 2">
    <name type="scientific">Hylemonella gracilis</name>
    <dbReference type="NCBI Taxonomy" id="80880"/>
    <lineage>
        <taxon>Bacteria</taxon>
        <taxon>Pseudomonadati</taxon>
        <taxon>Pseudomonadota</taxon>
        <taxon>Betaproteobacteria</taxon>
        <taxon>Burkholderiales</taxon>
        <taxon>Comamonadaceae</taxon>
        <taxon>Hylemonella</taxon>
    </lineage>
</organism>
<dbReference type="Proteomes" id="UP000292939">
    <property type="component" value="Chromosome"/>
</dbReference>
<accession>A0A4P6UI69</accession>
<dbReference type="EMBL" id="CP031395">
    <property type="protein sequence ID" value="QBK05018.1"/>
    <property type="molecule type" value="Genomic_DNA"/>
</dbReference>
<dbReference type="KEGG" id="hgr:DW355_09770"/>
<evidence type="ECO:0000313" key="1">
    <source>
        <dbReference type="EMBL" id="QBK05018.1"/>
    </source>
</evidence>
<proteinExistence type="predicted"/>
<gene>
    <name evidence="1" type="ORF">DW355_09770</name>
</gene>
<sequence>MQQPSIRLESHGSIRGVLHYAFGGERYSISYEHTGDYQTGILVFIRDLDAQLQCEEPLKRRSQILRDLQEWSKKTGERLTW</sequence>
<evidence type="ECO:0000313" key="2">
    <source>
        <dbReference type="Proteomes" id="UP000292939"/>
    </source>
</evidence>
<reference evidence="1 2" key="1">
    <citation type="submission" date="2018-07" db="EMBL/GenBank/DDBJ databases">
        <title>Exploring interactions and the metabolic potential of the ultra-small soil bacteria Hylemonella gracilis.</title>
        <authorList>
            <person name="Tyc O."/>
            <person name="Kulkarni P."/>
            <person name="Gawehns F."/>
            <person name="Hundscheid M."/>
            <person name="Zweers H."/>
            <person name="Garbeva P."/>
        </authorList>
    </citation>
    <scope>NUCLEOTIDE SEQUENCE [LARGE SCALE GENOMIC DNA]</scope>
    <source>
        <strain evidence="1 2">NS1</strain>
    </source>
</reference>